<evidence type="ECO:0000256" key="6">
    <source>
        <dbReference type="ARBA" id="ARBA00022839"/>
    </source>
</evidence>
<evidence type="ECO:0000256" key="5">
    <source>
        <dbReference type="ARBA" id="ARBA00022801"/>
    </source>
</evidence>
<keyword evidence="8" id="KW-0863">Zinc-finger</keyword>
<keyword evidence="10" id="KW-1185">Reference proteome</keyword>
<dbReference type="PANTHER" id="PTHR12801:SF122">
    <property type="entry name" value="RNA EXONUCLEASE 4"/>
    <property type="match status" value="1"/>
</dbReference>
<dbReference type="SMART" id="SM00479">
    <property type="entry name" value="EXOIII"/>
    <property type="match status" value="1"/>
</dbReference>
<comment type="subcellular location">
    <subcellularLocation>
        <location evidence="1">Nucleus</location>
    </subcellularLocation>
</comment>
<comment type="similarity">
    <text evidence="2">Belongs to the REXO4 family.</text>
</comment>
<sequence>MDHPLETSRSVRHKCAACFRQFNKIEHLVDHMRTSFHSVHEPICAICKKHCRSLDSLREHLIGPLPKQECKNIFTTRGCKFCLAILDSPYSQRLHQERCQFSGVNSGLLARLANLGIRDASIVVDGGRARATGTVALACKYVGGGGDGSLDICAKVCLIDETENVIFYSYVKPIIPVTNYRFETTGIRPEHLRDAMPLKQVQKKIQEILYNGGEKARVLVGHGVEDDLKRLQIGYPIIRDTANYPPLMKTSKLCNSLKYLAQVYLGFDIQNGIQDPYEDCVASMRLYKRMRSQVHKIEDYPMASDPQNKNNFGIWRQNELERMTPEHMLDISRSDYYCWCLDLRI</sequence>
<protein>
    <recommendedName>
        <fullName evidence="3">RNA exonuclease 4</fullName>
    </recommendedName>
</protein>
<evidence type="ECO:0000256" key="7">
    <source>
        <dbReference type="ARBA" id="ARBA00023242"/>
    </source>
</evidence>
<dbReference type="GO" id="GO:0008270">
    <property type="term" value="F:zinc ion binding"/>
    <property type="evidence" value="ECO:0007669"/>
    <property type="project" value="UniProtKB-KW"/>
</dbReference>
<evidence type="ECO:0000256" key="1">
    <source>
        <dbReference type="ARBA" id="ARBA00004123"/>
    </source>
</evidence>
<dbReference type="CDD" id="cd06144">
    <property type="entry name" value="REX4_like"/>
    <property type="match status" value="1"/>
</dbReference>
<dbReference type="GO" id="GO:0003676">
    <property type="term" value="F:nucleic acid binding"/>
    <property type="evidence" value="ECO:0007669"/>
    <property type="project" value="InterPro"/>
</dbReference>
<dbReference type="OrthoDB" id="8191639at2759"/>
<dbReference type="PANTHER" id="PTHR12801">
    <property type="entry name" value="RNA EXONUCLEASE REXO1 / RECO3 FAMILY MEMBER-RELATED"/>
    <property type="match status" value="1"/>
</dbReference>
<name>A0A6J1BZE0_MOMCH</name>
<dbReference type="Gene3D" id="3.30.420.10">
    <property type="entry name" value="Ribonuclease H-like superfamily/Ribonuclease H"/>
    <property type="match status" value="1"/>
</dbReference>
<dbReference type="GO" id="GO:0006364">
    <property type="term" value="P:rRNA processing"/>
    <property type="evidence" value="ECO:0007669"/>
    <property type="project" value="InterPro"/>
</dbReference>
<evidence type="ECO:0000256" key="3">
    <source>
        <dbReference type="ARBA" id="ARBA00016937"/>
    </source>
</evidence>
<dbReference type="InterPro" id="IPR013520">
    <property type="entry name" value="Ribonucl_H"/>
</dbReference>
<dbReference type="PROSITE" id="PS00028">
    <property type="entry name" value="ZINC_FINGER_C2H2_1"/>
    <property type="match status" value="1"/>
</dbReference>
<dbReference type="InterPro" id="IPR036397">
    <property type="entry name" value="RNaseH_sf"/>
</dbReference>
<proteinExistence type="inferred from homology"/>
<dbReference type="InterPro" id="IPR012337">
    <property type="entry name" value="RNaseH-like_sf"/>
</dbReference>
<evidence type="ECO:0000256" key="8">
    <source>
        <dbReference type="PROSITE-ProRule" id="PRU00042"/>
    </source>
</evidence>
<dbReference type="InterPro" id="IPR037431">
    <property type="entry name" value="REX4_DEDDh_dom"/>
</dbReference>
<dbReference type="SUPFAM" id="SSF53098">
    <property type="entry name" value="Ribonuclease H-like"/>
    <property type="match status" value="1"/>
</dbReference>
<dbReference type="InterPro" id="IPR013087">
    <property type="entry name" value="Znf_C2H2_type"/>
</dbReference>
<dbReference type="GO" id="GO:0008408">
    <property type="term" value="F:3'-5' exonuclease activity"/>
    <property type="evidence" value="ECO:0007669"/>
    <property type="project" value="InterPro"/>
</dbReference>
<evidence type="ECO:0000256" key="2">
    <source>
        <dbReference type="ARBA" id="ARBA00010489"/>
    </source>
</evidence>
<dbReference type="Proteomes" id="UP000504603">
    <property type="component" value="Unplaced"/>
</dbReference>
<dbReference type="Pfam" id="PF00929">
    <property type="entry name" value="RNase_T"/>
    <property type="match status" value="1"/>
</dbReference>
<evidence type="ECO:0000313" key="11">
    <source>
        <dbReference type="RefSeq" id="XP_022134352.1"/>
    </source>
</evidence>
<keyword evidence="5" id="KW-0378">Hydrolase</keyword>
<reference evidence="11" key="1">
    <citation type="submission" date="2025-08" db="UniProtKB">
        <authorList>
            <consortium name="RefSeq"/>
        </authorList>
    </citation>
    <scope>IDENTIFICATION</scope>
    <source>
        <strain evidence="11">OHB3-1</strain>
    </source>
</reference>
<dbReference type="GO" id="GO:0005634">
    <property type="term" value="C:nucleus"/>
    <property type="evidence" value="ECO:0007669"/>
    <property type="project" value="UniProtKB-SubCell"/>
</dbReference>
<feature type="domain" description="C2H2-type" evidence="9">
    <location>
        <begin position="13"/>
        <end position="42"/>
    </location>
</feature>
<keyword evidence="6 11" id="KW-0269">Exonuclease</keyword>
<evidence type="ECO:0000259" key="9">
    <source>
        <dbReference type="PROSITE" id="PS50157"/>
    </source>
</evidence>
<organism evidence="10 11">
    <name type="scientific">Momordica charantia</name>
    <name type="common">Bitter gourd</name>
    <name type="synonym">Balsam pear</name>
    <dbReference type="NCBI Taxonomy" id="3673"/>
    <lineage>
        <taxon>Eukaryota</taxon>
        <taxon>Viridiplantae</taxon>
        <taxon>Streptophyta</taxon>
        <taxon>Embryophyta</taxon>
        <taxon>Tracheophyta</taxon>
        <taxon>Spermatophyta</taxon>
        <taxon>Magnoliopsida</taxon>
        <taxon>eudicotyledons</taxon>
        <taxon>Gunneridae</taxon>
        <taxon>Pentapetalae</taxon>
        <taxon>rosids</taxon>
        <taxon>fabids</taxon>
        <taxon>Cucurbitales</taxon>
        <taxon>Cucurbitaceae</taxon>
        <taxon>Momordiceae</taxon>
        <taxon>Momordica</taxon>
    </lineage>
</organism>
<evidence type="ECO:0000256" key="4">
    <source>
        <dbReference type="ARBA" id="ARBA00022722"/>
    </source>
</evidence>
<keyword evidence="7" id="KW-0539">Nucleus</keyword>
<keyword evidence="8" id="KW-0862">Zinc</keyword>
<accession>A0A6J1BZE0</accession>
<dbReference type="PROSITE" id="PS50157">
    <property type="entry name" value="ZINC_FINGER_C2H2_2"/>
    <property type="match status" value="1"/>
</dbReference>
<dbReference type="GeneID" id="111006633"/>
<evidence type="ECO:0000313" key="10">
    <source>
        <dbReference type="Proteomes" id="UP000504603"/>
    </source>
</evidence>
<dbReference type="AlphaFoldDB" id="A0A6J1BZE0"/>
<dbReference type="InterPro" id="IPR047021">
    <property type="entry name" value="REXO1/3/4-like"/>
</dbReference>
<dbReference type="Gene3D" id="3.30.160.60">
    <property type="entry name" value="Classic Zinc Finger"/>
    <property type="match status" value="1"/>
</dbReference>
<gene>
    <name evidence="11" type="primary">LOC111006633</name>
</gene>
<keyword evidence="4" id="KW-0540">Nuclease</keyword>
<keyword evidence="8" id="KW-0479">Metal-binding</keyword>
<dbReference type="RefSeq" id="XP_022134352.1">
    <property type="nucleotide sequence ID" value="XM_022278660.1"/>
</dbReference>